<evidence type="ECO:0000313" key="3">
    <source>
        <dbReference type="Proteomes" id="UP000759298"/>
    </source>
</evidence>
<feature type="signal peptide" evidence="1">
    <location>
        <begin position="1"/>
        <end position="21"/>
    </location>
</feature>
<proteinExistence type="predicted"/>
<evidence type="ECO:0000256" key="1">
    <source>
        <dbReference type="SAM" id="SignalP"/>
    </source>
</evidence>
<keyword evidence="1" id="KW-0732">Signal</keyword>
<gene>
    <name evidence="2" type="ORF">KYN89_12450</name>
</gene>
<protein>
    <recommendedName>
        <fullName evidence="4">Flagellar protein FliL</fullName>
    </recommendedName>
</protein>
<sequence>MNSKKLLLGGALLAVVPVSSASGAGGGGKGAAEDLIDMEAIAVPIVDGAKLQGTLRFRIVLEAHDAEAAAEITADLPDLRAEALATGAEFSRLRASPFLAVDAQRLSDELTEALHARYEGIDRVLLVEVAARSS</sequence>
<dbReference type="EMBL" id="JAHWXP010000003">
    <property type="protein sequence ID" value="MBY8337853.1"/>
    <property type="molecule type" value="Genomic_DNA"/>
</dbReference>
<reference evidence="2 3" key="1">
    <citation type="submission" date="2021-07" db="EMBL/GenBank/DDBJ databases">
        <title>Alteriqipengyuania abyssalis NZ-12B nov, sp.nov isolated from deep sea sponge in pacific ocean.</title>
        <authorList>
            <person name="Tareen S."/>
            <person name="Wink J."/>
        </authorList>
    </citation>
    <scope>NUCLEOTIDE SEQUENCE [LARGE SCALE GENOMIC DNA]</scope>
    <source>
        <strain evidence="2 3">NZ-12B</strain>
    </source>
</reference>
<evidence type="ECO:0008006" key="4">
    <source>
        <dbReference type="Google" id="ProtNLM"/>
    </source>
</evidence>
<accession>A0ABS7PH81</accession>
<dbReference type="RefSeq" id="WP_222825352.1">
    <property type="nucleotide sequence ID" value="NZ_JAHWXP010000003.1"/>
</dbReference>
<dbReference type="Proteomes" id="UP000759298">
    <property type="component" value="Unassembled WGS sequence"/>
</dbReference>
<keyword evidence="3" id="KW-1185">Reference proteome</keyword>
<organism evidence="2 3">
    <name type="scientific">Alteriqipengyuania abyssalis</name>
    <dbReference type="NCBI Taxonomy" id="2860200"/>
    <lineage>
        <taxon>Bacteria</taxon>
        <taxon>Pseudomonadati</taxon>
        <taxon>Pseudomonadota</taxon>
        <taxon>Alphaproteobacteria</taxon>
        <taxon>Sphingomonadales</taxon>
        <taxon>Erythrobacteraceae</taxon>
        <taxon>Alteriqipengyuania</taxon>
    </lineage>
</organism>
<comment type="caution">
    <text evidence="2">The sequence shown here is derived from an EMBL/GenBank/DDBJ whole genome shotgun (WGS) entry which is preliminary data.</text>
</comment>
<feature type="chain" id="PRO_5047173722" description="Flagellar protein FliL" evidence="1">
    <location>
        <begin position="22"/>
        <end position="134"/>
    </location>
</feature>
<name>A0ABS7PH81_9SPHN</name>
<evidence type="ECO:0000313" key="2">
    <source>
        <dbReference type="EMBL" id="MBY8337853.1"/>
    </source>
</evidence>